<name>A0A3P7M0X2_DIBLA</name>
<reference evidence="2 3" key="1">
    <citation type="submission" date="2018-11" db="EMBL/GenBank/DDBJ databases">
        <authorList>
            <consortium name="Pathogen Informatics"/>
        </authorList>
    </citation>
    <scope>NUCLEOTIDE SEQUENCE [LARGE SCALE GENOMIC DNA]</scope>
</reference>
<keyword evidence="3" id="KW-1185">Reference proteome</keyword>
<evidence type="ECO:0000313" key="2">
    <source>
        <dbReference type="EMBL" id="VDN11981.1"/>
    </source>
</evidence>
<dbReference type="EMBL" id="UYRU01052690">
    <property type="protein sequence ID" value="VDN11981.1"/>
    <property type="molecule type" value="Genomic_DNA"/>
</dbReference>
<evidence type="ECO:0000256" key="1">
    <source>
        <dbReference type="SAM" id="MobiDB-lite"/>
    </source>
</evidence>
<organism evidence="2 3">
    <name type="scientific">Dibothriocephalus latus</name>
    <name type="common">Fish tapeworm</name>
    <name type="synonym">Diphyllobothrium latum</name>
    <dbReference type="NCBI Taxonomy" id="60516"/>
    <lineage>
        <taxon>Eukaryota</taxon>
        <taxon>Metazoa</taxon>
        <taxon>Spiralia</taxon>
        <taxon>Lophotrochozoa</taxon>
        <taxon>Platyhelminthes</taxon>
        <taxon>Cestoda</taxon>
        <taxon>Eucestoda</taxon>
        <taxon>Diphyllobothriidea</taxon>
        <taxon>Diphyllobothriidae</taxon>
        <taxon>Dibothriocephalus</taxon>
    </lineage>
</organism>
<sequence length="88" mass="10781">MLEECRSGRRQHRRRRHRRRRRRMEWKKRWRSWLTTICGNGSTPTGRKWSLQRVVGKCTARSHRSRTFMLTSGVKEVWQICLLQLTQS</sequence>
<dbReference type="AlphaFoldDB" id="A0A3P7M0X2"/>
<feature type="compositionally biased region" description="Basic residues" evidence="1">
    <location>
        <begin position="8"/>
        <end position="21"/>
    </location>
</feature>
<accession>A0A3P7M0X2</accession>
<dbReference type="Proteomes" id="UP000281553">
    <property type="component" value="Unassembled WGS sequence"/>
</dbReference>
<feature type="region of interest" description="Disordered" evidence="1">
    <location>
        <begin position="1"/>
        <end position="21"/>
    </location>
</feature>
<proteinExistence type="predicted"/>
<gene>
    <name evidence="2" type="ORF">DILT_LOCUS7812</name>
</gene>
<evidence type="ECO:0000313" key="3">
    <source>
        <dbReference type="Proteomes" id="UP000281553"/>
    </source>
</evidence>
<protein>
    <submittedName>
        <fullName evidence="2">Uncharacterized protein</fullName>
    </submittedName>
</protein>